<dbReference type="InterPro" id="IPR001650">
    <property type="entry name" value="Helicase_C-like"/>
</dbReference>
<dbReference type="InterPro" id="IPR027417">
    <property type="entry name" value="P-loop_NTPase"/>
</dbReference>
<dbReference type="SMART" id="SM00487">
    <property type="entry name" value="DEXDc"/>
    <property type="match status" value="1"/>
</dbReference>
<feature type="compositionally biased region" description="Gly residues" evidence="3">
    <location>
        <begin position="677"/>
        <end position="689"/>
    </location>
</feature>
<feature type="compositionally biased region" description="Basic residues" evidence="3">
    <location>
        <begin position="508"/>
        <end position="517"/>
    </location>
</feature>
<feature type="domain" description="Helicase ATP-binding" evidence="4">
    <location>
        <begin position="29"/>
        <end position="193"/>
    </location>
</feature>
<dbReference type="Gene3D" id="3.40.50.300">
    <property type="entry name" value="P-loop containing nucleotide triphosphate hydrolases"/>
    <property type="match status" value="2"/>
</dbReference>
<dbReference type="GO" id="GO:0005524">
    <property type="term" value="F:ATP binding"/>
    <property type="evidence" value="ECO:0007669"/>
    <property type="project" value="UniProtKB-KW"/>
</dbReference>
<evidence type="ECO:0000259" key="4">
    <source>
        <dbReference type="PROSITE" id="PS51192"/>
    </source>
</evidence>
<gene>
    <name evidence="6" type="ORF">E6K72_03750</name>
</gene>
<dbReference type="GO" id="GO:0004386">
    <property type="term" value="F:helicase activity"/>
    <property type="evidence" value="ECO:0007669"/>
    <property type="project" value="UniProtKB-KW"/>
</dbReference>
<evidence type="ECO:0000256" key="1">
    <source>
        <dbReference type="ARBA" id="ARBA00022741"/>
    </source>
</evidence>
<dbReference type="PROSITE" id="PS51194">
    <property type="entry name" value="HELICASE_CTER"/>
    <property type="match status" value="1"/>
</dbReference>
<feature type="compositionally biased region" description="Basic and acidic residues" evidence="3">
    <location>
        <begin position="709"/>
        <end position="722"/>
    </location>
</feature>
<comment type="caution">
    <text evidence="6">The sequence shown here is derived from an EMBL/GenBank/DDBJ whole genome shotgun (WGS) entry which is preliminary data.</text>
</comment>
<reference evidence="6 7" key="1">
    <citation type="journal article" date="2019" name="Nat. Microbiol.">
        <title>Mediterranean grassland soil C-N compound turnover is dependent on rainfall and depth, and is mediated by genomically divergent microorganisms.</title>
        <authorList>
            <person name="Diamond S."/>
            <person name="Andeer P.F."/>
            <person name="Li Z."/>
            <person name="Crits-Christoph A."/>
            <person name="Burstein D."/>
            <person name="Anantharaman K."/>
            <person name="Lane K.R."/>
            <person name="Thomas B.C."/>
            <person name="Pan C."/>
            <person name="Northen T.R."/>
            <person name="Banfield J.F."/>
        </authorList>
    </citation>
    <scope>NUCLEOTIDE SEQUENCE [LARGE SCALE GENOMIC DNA]</scope>
    <source>
        <strain evidence="6">WS_2</strain>
    </source>
</reference>
<evidence type="ECO:0000313" key="7">
    <source>
        <dbReference type="Proteomes" id="UP000317716"/>
    </source>
</evidence>
<feature type="domain" description="Helicase C-terminal" evidence="5">
    <location>
        <begin position="225"/>
        <end position="381"/>
    </location>
</feature>
<dbReference type="Pfam" id="PF00270">
    <property type="entry name" value="DEAD"/>
    <property type="match status" value="1"/>
</dbReference>
<dbReference type="EMBL" id="VBOS01000125">
    <property type="protein sequence ID" value="TMQ57397.1"/>
    <property type="molecule type" value="Genomic_DNA"/>
</dbReference>
<dbReference type="InterPro" id="IPR011545">
    <property type="entry name" value="DEAD/DEAH_box_helicase_dom"/>
</dbReference>
<feature type="compositionally biased region" description="Basic residues" evidence="3">
    <location>
        <begin position="731"/>
        <end position="750"/>
    </location>
</feature>
<keyword evidence="6" id="KW-0347">Helicase</keyword>
<feature type="region of interest" description="Disordered" evidence="3">
    <location>
        <begin position="507"/>
        <end position="537"/>
    </location>
</feature>
<keyword evidence="6" id="KW-0378">Hydrolase</keyword>
<dbReference type="Pfam" id="PF00271">
    <property type="entry name" value="Helicase_C"/>
    <property type="match status" value="1"/>
</dbReference>
<dbReference type="AlphaFoldDB" id="A0A538T192"/>
<feature type="region of interest" description="Disordered" evidence="3">
    <location>
        <begin position="665"/>
        <end position="750"/>
    </location>
</feature>
<dbReference type="Pfam" id="PF19306">
    <property type="entry name" value="WHD_Lhr"/>
    <property type="match status" value="1"/>
</dbReference>
<protein>
    <submittedName>
        <fullName evidence="6">DEAD/DEAH box helicase</fullName>
    </submittedName>
</protein>
<organism evidence="6 7">
    <name type="scientific">Eiseniibacteriota bacterium</name>
    <dbReference type="NCBI Taxonomy" id="2212470"/>
    <lineage>
        <taxon>Bacteria</taxon>
        <taxon>Candidatus Eiseniibacteriota</taxon>
    </lineage>
</organism>
<dbReference type="PANTHER" id="PTHR47962:SF5">
    <property type="entry name" value="ATP-DEPENDENT HELICASE LHR-RELATED"/>
    <property type="match status" value="1"/>
</dbReference>
<dbReference type="PROSITE" id="PS51192">
    <property type="entry name" value="HELICASE_ATP_BIND_1"/>
    <property type="match status" value="1"/>
</dbReference>
<dbReference type="PANTHER" id="PTHR47962">
    <property type="entry name" value="ATP-DEPENDENT HELICASE LHR-RELATED-RELATED"/>
    <property type="match status" value="1"/>
</dbReference>
<dbReference type="GO" id="GO:0016887">
    <property type="term" value="F:ATP hydrolysis activity"/>
    <property type="evidence" value="ECO:0007669"/>
    <property type="project" value="TreeGrafter"/>
</dbReference>
<dbReference type="InterPro" id="IPR045628">
    <property type="entry name" value="Lhr_WH_dom"/>
</dbReference>
<feature type="compositionally biased region" description="Low complexity" evidence="3">
    <location>
        <begin position="518"/>
        <end position="529"/>
    </location>
</feature>
<dbReference type="InterPro" id="IPR052511">
    <property type="entry name" value="ATP-dep_Helicase"/>
</dbReference>
<proteinExistence type="predicted"/>
<feature type="compositionally biased region" description="Low complexity" evidence="3">
    <location>
        <begin position="665"/>
        <end position="676"/>
    </location>
</feature>
<dbReference type="SMART" id="SM00490">
    <property type="entry name" value="HELICc"/>
    <property type="match status" value="1"/>
</dbReference>
<evidence type="ECO:0000313" key="6">
    <source>
        <dbReference type="EMBL" id="TMQ57397.1"/>
    </source>
</evidence>
<dbReference type="GO" id="GO:0003677">
    <property type="term" value="F:DNA binding"/>
    <property type="evidence" value="ECO:0007669"/>
    <property type="project" value="TreeGrafter"/>
</dbReference>
<evidence type="ECO:0000256" key="2">
    <source>
        <dbReference type="ARBA" id="ARBA00022840"/>
    </source>
</evidence>
<evidence type="ECO:0000259" key="5">
    <source>
        <dbReference type="PROSITE" id="PS51194"/>
    </source>
</evidence>
<keyword evidence="1" id="KW-0547">Nucleotide-binding</keyword>
<dbReference type="SUPFAM" id="SSF52540">
    <property type="entry name" value="P-loop containing nucleoside triphosphate hydrolases"/>
    <property type="match status" value="1"/>
</dbReference>
<dbReference type="InterPro" id="IPR014001">
    <property type="entry name" value="Helicase_ATP-bd"/>
</dbReference>
<evidence type="ECO:0000256" key="3">
    <source>
        <dbReference type="SAM" id="MobiDB-lite"/>
    </source>
</evidence>
<accession>A0A538T192</accession>
<name>A0A538T192_UNCEI</name>
<dbReference type="Proteomes" id="UP000317716">
    <property type="component" value="Unassembled WGS sequence"/>
</dbReference>
<sequence>MPLSHFHPIVQRWFRERVGTPSPPQVEGWPRIRSGRHTLIAAPTGTGKTFAAFLWAIDELLRRGKALADETHVLYVSPLKALGNDVQKNLERPLAELSTLDPGFPDVRVLVRSGDTPQRTSDAGRAMLRTVRTLILDEIHAVAGDKRGAHLALSVERLEALVERPLQRIGLSATQKPIEDVARLLAGVQCECECVDIGHRRDLDLGIEIPESPLATACSHETWDEIVRRMAELIHAHRTTLVFVNTRKLAERVAARLTTALGEGLVTSHHGSLAREKRLDAEERLKQGKLRALVATSSLELGIDVGDVDLVIQVGITPAIATLLQRVGRSGHGLGRTPKGRIFPLTQEDLVGAVALVDAVKRGELDRTPQPARPLDILAQQIVAACVPETWDEGRLYDTLRRAWPYRDLPRDDFEAAVALHTEGRAALLHRDGVNGRLRATRRARITALTSGGAIPDTGQYRVVLEPEETVIGSLDEDFAIESSVGDVFQLGNASWRILKVETGTGAHARRRARPGRAGRSPRAFARRGGPARGLPERGRALARCDSHTRVRGDRALLRRVGRHAARASRAIWRPHQSRMGSGAAQALLPRLRLRAAGGGQRGGDRALARAAAQLPARGRLRLPAPELGPGPARAGAARSSDVRHALALERLARAAAVAHAGWAPGAGGAHAHAGRGPAGRGVPAGAGVPGDAAARRAAGAVGAPDGAPDDRGLPERGDGRGGHARCAARPARRTHSWTTRRWKSAARGL</sequence>
<feature type="compositionally biased region" description="Low complexity" evidence="3">
    <location>
        <begin position="690"/>
        <end position="707"/>
    </location>
</feature>
<keyword evidence="2" id="KW-0067">ATP-binding</keyword>